<dbReference type="EMBL" id="CAJVQC010150678">
    <property type="protein sequence ID" value="CAG8846324.1"/>
    <property type="molecule type" value="Genomic_DNA"/>
</dbReference>
<accession>A0ACA9SRP4</accession>
<organism evidence="1 2">
    <name type="scientific">Racocetra persica</name>
    <dbReference type="NCBI Taxonomy" id="160502"/>
    <lineage>
        <taxon>Eukaryota</taxon>
        <taxon>Fungi</taxon>
        <taxon>Fungi incertae sedis</taxon>
        <taxon>Mucoromycota</taxon>
        <taxon>Glomeromycotina</taxon>
        <taxon>Glomeromycetes</taxon>
        <taxon>Diversisporales</taxon>
        <taxon>Gigasporaceae</taxon>
        <taxon>Racocetra</taxon>
    </lineage>
</organism>
<comment type="caution">
    <text evidence="1">The sequence shown here is derived from an EMBL/GenBank/DDBJ whole genome shotgun (WGS) entry which is preliminary data.</text>
</comment>
<evidence type="ECO:0000313" key="2">
    <source>
        <dbReference type="Proteomes" id="UP000789920"/>
    </source>
</evidence>
<protein>
    <submittedName>
        <fullName evidence="1">12234_t:CDS:1</fullName>
    </submittedName>
</protein>
<gene>
    <name evidence="1" type="ORF">RPERSI_LOCUS34079</name>
</gene>
<proteinExistence type="predicted"/>
<sequence length="70" mass="7930">MELFNDAKSICVITDEAVNEESNELLNEVNEESNKSLNEVITDNYQDSISHELIFDMNSSDKESDDSSLK</sequence>
<keyword evidence="2" id="KW-1185">Reference proteome</keyword>
<feature type="non-terminal residue" evidence="1">
    <location>
        <position position="1"/>
    </location>
</feature>
<name>A0ACA9SRP4_9GLOM</name>
<dbReference type="Proteomes" id="UP000789920">
    <property type="component" value="Unassembled WGS sequence"/>
</dbReference>
<evidence type="ECO:0000313" key="1">
    <source>
        <dbReference type="EMBL" id="CAG8846324.1"/>
    </source>
</evidence>
<reference evidence="1" key="1">
    <citation type="submission" date="2021-06" db="EMBL/GenBank/DDBJ databases">
        <authorList>
            <person name="Kallberg Y."/>
            <person name="Tangrot J."/>
            <person name="Rosling A."/>
        </authorList>
    </citation>
    <scope>NUCLEOTIDE SEQUENCE</scope>
    <source>
        <strain evidence="1">MA461A</strain>
    </source>
</reference>